<evidence type="ECO:0000256" key="5">
    <source>
        <dbReference type="ARBA" id="ARBA00022833"/>
    </source>
</evidence>
<dbReference type="CDD" id="cd07331">
    <property type="entry name" value="M48C_Oma1_like"/>
    <property type="match status" value="1"/>
</dbReference>
<keyword evidence="3" id="KW-0479">Metal-binding</keyword>
<evidence type="ECO:0000256" key="4">
    <source>
        <dbReference type="ARBA" id="ARBA00022801"/>
    </source>
</evidence>
<dbReference type="GO" id="GO:0051603">
    <property type="term" value="P:proteolysis involved in protein catabolic process"/>
    <property type="evidence" value="ECO:0007669"/>
    <property type="project" value="TreeGrafter"/>
</dbReference>
<dbReference type="PANTHER" id="PTHR22726">
    <property type="entry name" value="METALLOENDOPEPTIDASE OMA1"/>
    <property type="match status" value="1"/>
</dbReference>
<keyword evidence="2" id="KW-0645">Protease</keyword>
<keyword evidence="9" id="KW-1185">Reference proteome</keyword>
<dbReference type="Proteomes" id="UP000428333">
    <property type="component" value="Linkage Group LG05"/>
</dbReference>
<evidence type="ECO:0000256" key="1">
    <source>
        <dbReference type="ARBA" id="ARBA00001947"/>
    </source>
</evidence>
<protein>
    <recommendedName>
        <fullName evidence="7">Peptidase M48 domain-containing protein</fullName>
    </recommendedName>
</protein>
<evidence type="ECO:0000256" key="2">
    <source>
        <dbReference type="ARBA" id="ARBA00022670"/>
    </source>
</evidence>
<dbReference type="OrthoDB" id="7464992at2759"/>
<name>A0A6A4LPN3_9ERIC</name>
<dbReference type="PANTHER" id="PTHR22726:SF1">
    <property type="entry name" value="METALLOENDOPEPTIDASE OMA1, MITOCHONDRIAL"/>
    <property type="match status" value="1"/>
</dbReference>
<dbReference type="GO" id="GO:0004222">
    <property type="term" value="F:metalloendopeptidase activity"/>
    <property type="evidence" value="ECO:0007669"/>
    <property type="project" value="InterPro"/>
</dbReference>
<dbReference type="EMBL" id="QEFC01001147">
    <property type="protein sequence ID" value="KAE9459990.1"/>
    <property type="molecule type" value="Genomic_DNA"/>
</dbReference>
<keyword evidence="4" id="KW-0378">Hydrolase</keyword>
<evidence type="ECO:0000313" key="8">
    <source>
        <dbReference type="EMBL" id="KAE9459990.1"/>
    </source>
</evidence>
<dbReference type="InterPro" id="IPR001915">
    <property type="entry name" value="Peptidase_M48"/>
</dbReference>
<evidence type="ECO:0000256" key="3">
    <source>
        <dbReference type="ARBA" id="ARBA00022723"/>
    </source>
</evidence>
<dbReference type="InterPro" id="IPR051156">
    <property type="entry name" value="Mito/Outer_Membr_Metalloprot"/>
</dbReference>
<evidence type="ECO:0000256" key="6">
    <source>
        <dbReference type="ARBA" id="ARBA00023049"/>
    </source>
</evidence>
<keyword evidence="6" id="KW-0482">Metalloprotease</keyword>
<comment type="caution">
    <text evidence="8">The sequence shown here is derived from an EMBL/GenBank/DDBJ whole genome shotgun (WGS) entry which is preliminary data.</text>
</comment>
<dbReference type="Pfam" id="PF01435">
    <property type="entry name" value="Peptidase_M48"/>
    <property type="match status" value="1"/>
</dbReference>
<reference evidence="8 9" key="1">
    <citation type="journal article" date="2019" name="Genome Biol. Evol.">
        <title>The Rhododendron genome and chromosomal organization provide insight into shared whole-genome duplications across the heath family (Ericaceae).</title>
        <authorList>
            <person name="Soza V.L."/>
            <person name="Lindsley D."/>
            <person name="Waalkes A."/>
            <person name="Ramage E."/>
            <person name="Patwardhan R.P."/>
            <person name="Burton J.N."/>
            <person name="Adey A."/>
            <person name="Kumar A."/>
            <person name="Qiu R."/>
            <person name="Shendure J."/>
            <person name="Hall B."/>
        </authorList>
    </citation>
    <scope>NUCLEOTIDE SEQUENCE [LARGE SCALE GENOMIC DNA]</scope>
    <source>
        <strain evidence="8">RSF 1966-606</strain>
    </source>
</reference>
<comment type="cofactor">
    <cofactor evidence="1">
        <name>Zn(2+)</name>
        <dbReference type="ChEBI" id="CHEBI:29105"/>
    </cofactor>
</comment>
<dbReference type="Gene3D" id="3.30.2010.10">
    <property type="entry name" value="Metalloproteases ('zincins'), catalytic domain"/>
    <property type="match status" value="1"/>
</dbReference>
<gene>
    <name evidence="8" type="ORF">C3L33_08064</name>
</gene>
<organism evidence="8 9">
    <name type="scientific">Rhododendron williamsianum</name>
    <dbReference type="NCBI Taxonomy" id="262921"/>
    <lineage>
        <taxon>Eukaryota</taxon>
        <taxon>Viridiplantae</taxon>
        <taxon>Streptophyta</taxon>
        <taxon>Embryophyta</taxon>
        <taxon>Tracheophyta</taxon>
        <taxon>Spermatophyta</taxon>
        <taxon>Magnoliopsida</taxon>
        <taxon>eudicotyledons</taxon>
        <taxon>Gunneridae</taxon>
        <taxon>Pentapetalae</taxon>
        <taxon>asterids</taxon>
        <taxon>Ericales</taxon>
        <taxon>Ericaceae</taxon>
        <taxon>Ericoideae</taxon>
        <taxon>Rhodoreae</taxon>
        <taxon>Rhododendron</taxon>
    </lineage>
</organism>
<dbReference type="AlphaFoldDB" id="A0A6A4LPN3"/>
<dbReference type="GO" id="GO:0046872">
    <property type="term" value="F:metal ion binding"/>
    <property type="evidence" value="ECO:0007669"/>
    <property type="project" value="UniProtKB-KW"/>
</dbReference>
<feature type="domain" description="Peptidase M48" evidence="7">
    <location>
        <begin position="281"/>
        <end position="434"/>
    </location>
</feature>
<sequence>MAFSYSRSKLPRNGNTPSTPQTCSIFHYPNVKRATQLRALSATRHCLYTESNDFSIAKQHCANKTSSLGQLVGSLAIMNLNWGAEWWNSVTRRMSPARYRHCPEYVVLMSSYSTSSLGGKSREKGGALGIQKIIRGSELKNSLLLALHKVKLQVFLVLPFGPGGSDDCLSVWKQMLQDPITLHRCSLFRPLFFTQLKRIPYSKRYHLLPAPSMGFDSLERDSGDAMLKKSKEKYKGSIVPPNSPQTIHVESILEEIVQAMHSGLRLPNRGKRCTRFDTEHLDGMKWEVMVVDTKDDDADGMFSLPNGTIVVSTRYLERFQSDAGLAAVLGHEVGHVVARHCFEHFTMCLHIVAILQPLIFIPYLETPLGVVFSFISRRREMEADYIGLMLMASAGYDPQLMPQLYETSPDLPPTRGIFASHPTVRKRVKKLKEPKVMEQAMAIYKEVTSGLGVRSFI</sequence>
<evidence type="ECO:0000313" key="9">
    <source>
        <dbReference type="Proteomes" id="UP000428333"/>
    </source>
</evidence>
<feature type="non-terminal residue" evidence="8">
    <location>
        <position position="1"/>
    </location>
</feature>
<proteinExistence type="predicted"/>
<accession>A0A6A4LPN3</accession>
<evidence type="ECO:0000259" key="7">
    <source>
        <dbReference type="Pfam" id="PF01435"/>
    </source>
</evidence>
<keyword evidence="5" id="KW-0862">Zinc</keyword>
<dbReference type="GO" id="GO:0016020">
    <property type="term" value="C:membrane"/>
    <property type="evidence" value="ECO:0007669"/>
    <property type="project" value="TreeGrafter"/>
</dbReference>